<name>W4GCG1_APHAT</name>
<feature type="region of interest" description="Disordered" evidence="1">
    <location>
        <begin position="38"/>
        <end position="57"/>
    </location>
</feature>
<evidence type="ECO:0000313" key="2">
    <source>
        <dbReference type="EMBL" id="ETV76618.1"/>
    </source>
</evidence>
<dbReference type="EMBL" id="KI913135">
    <property type="protein sequence ID" value="ETV76618.1"/>
    <property type="molecule type" value="Genomic_DNA"/>
</dbReference>
<dbReference type="AlphaFoldDB" id="W4GCG1"/>
<feature type="non-terminal residue" evidence="2">
    <location>
        <position position="1"/>
    </location>
</feature>
<reference evidence="2" key="1">
    <citation type="submission" date="2013-12" db="EMBL/GenBank/DDBJ databases">
        <title>The Genome Sequence of Aphanomyces astaci APO3.</title>
        <authorList>
            <consortium name="The Broad Institute Genomics Platform"/>
            <person name="Russ C."/>
            <person name="Tyler B."/>
            <person name="van West P."/>
            <person name="Dieguez-Uribeondo J."/>
            <person name="Young S.K."/>
            <person name="Zeng Q."/>
            <person name="Gargeya S."/>
            <person name="Fitzgerald M."/>
            <person name="Abouelleil A."/>
            <person name="Alvarado L."/>
            <person name="Chapman S.B."/>
            <person name="Gainer-Dewar J."/>
            <person name="Goldberg J."/>
            <person name="Griggs A."/>
            <person name="Gujja S."/>
            <person name="Hansen M."/>
            <person name="Howarth C."/>
            <person name="Imamovic A."/>
            <person name="Ireland A."/>
            <person name="Larimer J."/>
            <person name="McCowan C."/>
            <person name="Murphy C."/>
            <person name="Pearson M."/>
            <person name="Poon T.W."/>
            <person name="Priest M."/>
            <person name="Roberts A."/>
            <person name="Saif S."/>
            <person name="Shea T."/>
            <person name="Sykes S."/>
            <person name="Wortman J."/>
            <person name="Nusbaum C."/>
            <person name="Birren B."/>
        </authorList>
    </citation>
    <scope>NUCLEOTIDE SEQUENCE [LARGE SCALE GENOMIC DNA]</scope>
    <source>
        <strain evidence="2">APO3</strain>
    </source>
</reference>
<organism evidence="2">
    <name type="scientific">Aphanomyces astaci</name>
    <name type="common">Crayfish plague agent</name>
    <dbReference type="NCBI Taxonomy" id="112090"/>
    <lineage>
        <taxon>Eukaryota</taxon>
        <taxon>Sar</taxon>
        <taxon>Stramenopiles</taxon>
        <taxon>Oomycota</taxon>
        <taxon>Saprolegniomycetes</taxon>
        <taxon>Saprolegniales</taxon>
        <taxon>Verrucalvaceae</taxon>
        <taxon>Aphanomyces</taxon>
    </lineage>
</organism>
<proteinExistence type="predicted"/>
<dbReference type="GeneID" id="20811107"/>
<gene>
    <name evidence="2" type="ORF">H257_09111</name>
</gene>
<feature type="compositionally biased region" description="Polar residues" evidence="1">
    <location>
        <begin position="39"/>
        <end position="51"/>
    </location>
</feature>
<evidence type="ECO:0000256" key="1">
    <source>
        <dbReference type="SAM" id="MobiDB-lite"/>
    </source>
</evidence>
<protein>
    <submittedName>
        <fullName evidence="2">Uncharacterized protein</fullName>
    </submittedName>
</protein>
<dbReference type="VEuPathDB" id="FungiDB:H257_09111"/>
<sequence length="57" mass="6108">SLQACVSDIAQLCHEGGLLATSPPYSYLEYTEVMPPASTDPTARQLITSKAQRAPTK</sequence>
<accession>W4GCG1</accession>
<dbReference type="RefSeq" id="XP_009833530.1">
    <property type="nucleotide sequence ID" value="XM_009835228.1"/>
</dbReference>